<evidence type="ECO:0000256" key="1">
    <source>
        <dbReference type="ARBA" id="ARBA00001968"/>
    </source>
</evidence>
<dbReference type="GO" id="GO:0016787">
    <property type="term" value="F:hydrolase activity"/>
    <property type="evidence" value="ECO:0007669"/>
    <property type="project" value="UniProtKB-KW"/>
</dbReference>
<evidence type="ECO:0000313" key="11">
    <source>
        <dbReference type="Proteomes" id="UP001231189"/>
    </source>
</evidence>
<proteinExistence type="inferred from homology"/>
<evidence type="ECO:0000256" key="4">
    <source>
        <dbReference type="ARBA" id="ARBA00022722"/>
    </source>
</evidence>
<evidence type="ECO:0000256" key="8">
    <source>
        <dbReference type="SAM" id="MobiDB-lite"/>
    </source>
</evidence>
<sequence>MKNLSHVGSNYYFSTTNNMADDRDDLYSLYWSGVSLTPGAVSESVPVVEAGNRVVDDGVFKGMERNGVVEGVEKNGAELIARAAGDKSNEEYGGFEFHMPPSGVGFEISNTMWAEWMEPPGSKRQRLLSGSREFASGGSAEDRSMFAFQMVGVEAPPQASTVNKRGADRMGGAPAAPRGSKRKLPPSGSTETARGGSYGGGGSDASDKGKAKLVSAKEEDGEWWETVGSPWYPAADFKRHFHMSRFTFEALCDMVAPTVKKEDTHMRIPIPVRKRVAVVVFLLSTGQSLRMIEKRFGIGISTVHKLVREVCAAITGIVLPQFVVWPDAATAASAAAKFKALTGGIPDVIGAVYTTHIHIKAPEHHVADYYNAGLTRRNKGKTSYSVSLQASVDADGAFTDVCVGHPGAMPDGDVLFKSTLMTRTVDIVSQDKRLIGGAGYPLMDWMLVPYSHQNLTHTQHEFNLKVAAARAVAVYAFQRLKTRWACLQKRCEFKVENIPAILSACCALHNFCERRGDELDPELPRFQLVDDDVVAPNPVSSAAAAQMRDAMANNLLY</sequence>
<keyword evidence="7" id="KW-0539">Nucleus</keyword>
<gene>
    <name evidence="10" type="ORF">QYE76_050214</name>
</gene>
<evidence type="ECO:0000256" key="6">
    <source>
        <dbReference type="ARBA" id="ARBA00022801"/>
    </source>
</evidence>
<comment type="caution">
    <text evidence="10">The sequence shown here is derived from an EMBL/GenBank/DDBJ whole genome shotgun (WGS) entry which is preliminary data.</text>
</comment>
<organism evidence="10 11">
    <name type="scientific">Lolium multiflorum</name>
    <name type="common">Italian ryegrass</name>
    <name type="synonym">Lolium perenne subsp. multiflorum</name>
    <dbReference type="NCBI Taxonomy" id="4521"/>
    <lineage>
        <taxon>Eukaryota</taxon>
        <taxon>Viridiplantae</taxon>
        <taxon>Streptophyta</taxon>
        <taxon>Embryophyta</taxon>
        <taxon>Tracheophyta</taxon>
        <taxon>Spermatophyta</taxon>
        <taxon>Magnoliopsida</taxon>
        <taxon>Liliopsida</taxon>
        <taxon>Poales</taxon>
        <taxon>Poaceae</taxon>
        <taxon>BOP clade</taxon>
        <taxon>Pooideae</taxon>
        <taxon>Poodae</taxon>
        <taxon>Poeae</taxon>
        <taxon>Poeae Chloroplast Group 2 (Poeae type)</taxon>
        <taxon>Loliodinae</taxon>
        <taxon>Loliinae</taxon>
        <taxon>Lolium</taxon>
    </lineage>
</organism>
<evidence type="ECO:0000256" key="7">
    <source>
        <dbReference type="ARBA" id="ARBA00023242"/>
    </source>
</evidence>
<dbReference type="PANTHER" id="PTHR22930:SF270">
    <property type="entry name" value="OS01G0186900 PROTEIN"/>
    <property type="match status" value="1"/>
</dbReference>
<dbReference type="Pfam" id="PF13359">
    <property type="entry name" value="DDE_Tnp_4"/>
    <property type="match status" value="1"/>
</dbReference>
<dbReference type="Proteomes" id="UP001231189">
    <property type="component" value="Unassembled WGS sequence"/>
</dbReference>
<reference evidence="10" key="1">
    <citation type="submission" date="2023-07" db="EMBL/GenBank/DDBJ databases">
        <title>A chromosome-level genome assembly of Lolium multiflorum.</title>
        <authorList>
            <person name="Chen Y."/>
            <person name="Copetti D."/>
            <person name="Kolliker R."/>
            <person name="Studer B."/>
        </authorList>
    </citation>
    <scope>NUCLEOTIDE SEQUENCE</scope>
    <source>
        <strain evidence="10">02402/16</strain>
        <tissue evidence="10">Leaf</tissue>
    </source>
</reference>
<evidence type="ECO:0000256" key="3">
    <source>
        <dbReference type="ARBA" id="ARBA00006958"/>
    </source>
</evidence>
<evidence type="ECO:0000256" key="2">
    <source>
        <dbReference type="ARBA" id="ARBA00004123"/>
    </source>
</evidence>
<evidence type="ECO:0000259" key="9">
    <source>
        <dbReference type="Pfam" id="PF13359"/>
    </source>
</evidence>
<evidence type="ECO:0000313" key="10">
    <source>
        <dbReference type="EMBL" id="KAK1662055.1"/>
    </source>
</evidence>
<name>A0AAD8SQN2_LOLMU</name>
<dbReference type="GO" id="GO:0004518">
    <property type="term" value="F:nuclease activity"/>
    <property type="evidence" value="ECO:0007669"/>
    <property type="project" value="UniProtKB-KW"/>
</dbReference>
<feature type="domain" description="DDE Tnp4" evidence="9">
    <location>
        <begin position="352"/>
        <end position="510"/>
    </location>
</feature>
<dbReference type="EMBL" id="JAUUTY010000003">
    <property type="protein sequence ID" value="KAK1662055.1"/>
    <property type="molecule type" value="Genomic_DNA"/>
</dbReference>
<keyword evidence="4" id="KW-0540">Nuclease</keyword>
<dbReference type="GO" id="GO:0005634">
    <property type="term" value="C:nucleus"/>
    <property type="evidence" value="ECO:0007669"/>
    <property type="project" value="UniProtKB-SubCell"/>
</dbReference>
<comment type="similarity">
    <text evidence="3">Belongs to the HARBI1 family.</text>
</comment>
<dbReference type="GO" id="GO:0046872">
    <property type="term" value="F:metal ion binding"/>
    <property type="evidence" value="ECO:0007669"/>
    <property type="project" value="UniProtKB-KW"/>
</dbReference>
<accession>A0AAD8SQN2</accession>
<keyword evidence="11" id="KW-1185">Reference proteome</keyword>
<dbReference type="InterPro" id="IPR027806">
    <property type="entry name" value="HARBI1_dom"/>
</dbReference>
<feature type="region of interest" description="Disordered" evidence="8">
    <location>
        <begin position="157"/>
        <end position="211"/>
    </location>
</feature>
<evidence type="ECO:0000256" key="5">
    <source>
        <dbReference type="ARBA" id="ARBA00022723"/>
    </source>
</evidence>
<comment type="cofactor">
    <cofactor evidence="1">
        <name>a divalent metal cation</name>
        <dbReference type="ChEBI" id="CHEBI:60240"/>
    </cofactor>
</comment>
<keyword evidence="5" id="KW-0479">Metal-binding</keyword>
<protein>
    <recommendedName>
        <fullName evidence="9">DDE Tnp4 domain-containing protein</fullName>
    </recommendedName>
</protein>
<dbReference type="InterPro" id="IPR045249">
    <property type="entry name" value="HARBI1-like"/>
</dbReference>
<keyword evidence="6" id="KW-0378">Hydrolase</keyword>
<comment type="subcellular location">
    <subcellularLocation>
        <location evidence="2">Nucleus</location>
    </subcellularLocation>
</comment>
<dbReference type="PANTHER" id="PTHR22930">
    <property type="match status" value="1"/>
</dbReference>
<dbReference type="AlphaFoldDB" id="A0AAD8SQN2"/>